<dbReference type="PANTHER" id="PTHR22916:SF3">
    <property type="entry name" value="UDP-GLCNAC:BETAGAL BETA-1,3-N-ACETYLGLUCOSAMINYLTRANSFERASE-LIKE PROTEIN 1"/>
    <property type="match status" value="1"/>
</dbReference>
<dbReference type="SUPFAM" id="SSF53448">
    <property type="entry name" value="Nucleotide-diphospho-sugar transferases"/>
    <property type="match status" value="1"/>
</dbReference>
<dbReference type="InterPro" id="IPR029044">
    <property type="entry name" value="Nucleotide-diphossugar_trans"/>
</dbReference>
<name>A0A1I0MKF8_9RHOB</name>
<dbReference type="AlphaFoldDB" id="A0A1I0MKF8"/>
<feature type="domain" description="Glycosyltransferase 2-like" evidence="1">
    <location>
        <begin position="29"/>
        <end position="148"/>
    </location>
</feature>
<evidence type="ECO:0000259" key="1">
    <source>
        <dbReference type="Pfam" id="PF00535"/>
    </source>
</evidence>
<evidence type="ECO:0000313" key="3">
    <source>
        <dbReference type="Proteomes" id="UP000199650"/>
    </source>
</evidence>
<dbReference type="STRING" id="1173584.SAMN05444851_0113"/>
<proteinExistence type="predicted"/>
<keyword evidence="3" id="KW-1185">Reference proteome</keyword>
<dbReference type="CDD" id="cd04196">
    <property type="entry name" value="GT_2_like_d"/>
    <property type="match status" value="1"/>
</dbReference>
<sequence>MGDTYRNWRIDLPPINEAMHMTSGPHVAILLATYNGGENLHEQLASIAEQQYQNWSLIVSDDGSSDATRSILDSFASEGHDVIVLDGPQNGAAANFMSLLKRFAAYAPAGAWVSFCDQDDVWLPDKLARSVAALTNLDAAVPALYCSRTWITNEQLQGRRLSVPRPRPLSFRNALVQNVASGNTILLNAEGTRLVNEAATQTSDVVIHDWWTYQIIAGVGGALVHDDEPTLLYRQHEGNEIGANDNAKAKLARIAMLLGGRFAEWNRLNAHALSASAHRFSPENQLLLQDFTRILNMRRRRSWRVLMKMKLYRQTRASTAALWLALLLRRL</sequence>
<dbReference type="EMBL" id="FOJB01000001">
    <property type="protein sequence ID" value="SEV88822.1"/>
    <property type="molecule type" value="Genomic_DNA"/>
</dbReference>
<gene>
    <name evidence="2" type="ORF">SAMN05444851_0113</name>
</gene>
<protein>
    <submittedName>
        <fullName evidence="2">Glycosyltransferase involved in cell wall bisynthesis</fullName>
    </submittedName>
</protein>
<dbReference type="Gene3D" id="3.90.550.10">
    <property type="entry name" value="Spore Coat Polysaccharide Biosynthesis Protein SpsA, Chain A"/>
    <property type="match status" value="1"/>
</dbReference>
<organism evidence="2 3">
    <name type="scientific">Aliiroseovarius sediminilitoris</name>
    <dbReference type="NCBI Taxonomy" id="1173584"/>
    <lineage>
        <taxon>Bacteria</taxon>
        <taxon>Pseudomonadati</taxon>
        <taxon>Pseudomonadota</taxon>
        <taxon>Alphaproteobacteria</taxon>
        <taxon>Rhodobacterales</taxon>
        <taxon>Paracoccaceae</taxon>
        <taxon>Aliiroseovarius</taxon>
    </lineage>
</organism>
<dbReference type="Proteomes" id="UP000199650">
    <property type="component" value="Unassembled WGS sequence"/>
</dbReference>
<dbReference type="PANTHER" id="PTHR22916">
    <property type="entry name" value="GLYCOSYLTRANSFERASE"/>
    <property type="match status" value="1"/>
</dbReference>
<dbReference type="InterPro" id="IPR001173">
    <property type="entry name" value="Glyco_trans_2-like"/>
</dbReference>
<dbReference type="GO" id="GO:0016758">
    <property type="term" value="F:hexosyltransferase activity"/>
    <property type="evidence" value="ECO:0007669"/>
    <property type="project" value="UniProtKB-ARBA"/>
</dbReference>
<evidence type="ECO:0000313" key="2">
    <source>
        <dbReference type="EMBL" id="SEV88822.1"/>
    </source>
</evidence>
<reference evidence="2 3" key="1">
    <citation type="submission" date="2016-10" db="EMBL/GenBank/DDBJ databases">
        <authorList>
            <person name="de Groot N.N."/>
        </authorList>
    </citation>
    <scope>NUCLEOTIDE SEQUENCE [LARGE SCALE GENOMIC DNA]</scope>
    <source>
        <strain evidence="2 3">DSM 29439</strain>
    </source>
</reference>
<keyword evidence="2" id="KW-0808">Transferase</keyword>
<dbReference type="Pfam" id="PF00535">
    <property type="entry name" value="Glycos_transf_2"/>
    <property type="match status" value="1"/>
</dbReference>
<accession>A0A1I0MKF8</accession>